<evidence type="ECO:0008006" key="3">
    <source>
        <dbReference type="Google" id="ProtNLM"/>
    </source>
</evidence>
<dbReference type="EMBL" id="MZGX01000023">
    <property type="protein sequence ID" value="OPX42925.1"/>
    <property type="molecule type" value="Genomic_DNA"/>
</dbReference>
<dbReference type="OrthoDB" id="2219989at2"/>
<reference evidence="1 2" key="1">
    <citation type="submission" date="2017-03" db="EMBL/GenBank/DDBJ databases">
        <title>Genome sequence of Clostridium hungatei DSM 14427.</title>
        <authorList>
            <person name="Poehlein A."/>
            <person name="Daniel R."/>
        </authorList>
    </citation>
    <scope>NUCLEOTIDE SEQUENCE [LARGE SCALE GENOMIC DNA]</scope>
    <source>
        <strain evidence="1 2">DSM 14427</strain>
    </source>
</reference>
<gene>
    <name evidence="1" type="ORF">CLHUN_32490</name>
</gene>
<dbReference type="RefSeq" id="WP_080065684.1">
    <property type="nucleotide sequence ID" value="NZ_MZGX01000023.1"/>
</dbReference>
<evidence type="ECO:0000313" key="2">
    <source>
        <dbReference type="Proteomes" id="UP000191554"/>
    </source>
</evidence>
<dbReference type="AlphaFoldDB" id="A0A1V4SHI3"/>
<comment type="caution">
    <text evidence="1">The sequence shown here is derived from an EMBL/GenBank/DDBJ whole genome shotgun (WGS) entry which is preliminary data.</text>
</comment>
<evidence type="ECO:0000313" key="1">
    <source>
        <dbReference type="EMBL" id="OPX42925.1"/>
    </source>
</evidence>
<keyword evidence="2" id="KW-1185">Reference proteome</keyword>
<proteinExistence type="predicted"/>
<dbReference type="Proteomes" id="UP000191554">
    <property type="component" value="Unassembled WGS sequence"/>
</dbReference>
<dbReference type="Pfam" id="PF14434">
    <property type="entry name" value="Imm6"/>
    <property type="match status" value="1"/>
</dbReference>
<dbReference type="STRING" id="48256.CLHUN_32490"/>
<organism evidence="1 2">
    <name type="scientific">Ruminiclostridium hungatei</name>
    <name type="common">Clostridium hungatei</name>
    <dbReference type="NCBI Taxonomy" id="48256"/>
    <lineage>
        <taxon>Bacteria</taxon>
        <taxon>Bacillati</taxon>
        <taxon>Bacillota</taxon>
        <taxon>Clostridia</taxon>
        <taxon>Eubacteriales</taxon>
        <taxon>Oscillospiraceae</taxon>
        <taxon>Ruminiclostridium</taxon>
    </lineage>
</organism>
<name>A0A1V4SHI3_RUMHU</name>
<sequence>MNQFDNLSVDAKVTYLLSLTELIISNISNSEGYDVAVESIEKCWEWVKFKNIEPHNLYHYLENMDENDVMTYMQIEDDKKRESVWICIGNALAYTIWEAYQYNKEKYLPQTIESVDYNTIESFITNFDQVYLDNVLADKLLNYLEIKYSKDSNEQVDINLIKTYIIEIVEK</sequence>
<protein>
    <recommendedName>
        <fullName evidence="3">Immunity protein Imm6</fullName>
    </recommendedName>
</protein>
<dbReference type="InterPro" id="IPR025674">
    <property type="entry name" value="Imm6"/>
</dbReference>
<accession>A0A1V4SHI3</accession>